<feature type="compositionally biased region" description="Low complexity" evidence="1">
    <location>
        <begin position="156"/>
        <end position="167"/>
    </location>
</feature>
<feature type="region of interest" description="Disordered" evidence="1">
    <location>
        <begin position="604"/>
        <end position="635"/>
    </location>
</feature>
<evidence type="ECO:0000313" key="3">
    <source>
        <dbReference type="Proteomes" id="UP000800035"/>
    </source>
</evidence>
<feature type="region of interest" description="Disordered" evidence="1">
    <location>
        <begin position="324"/>
        <end position="343"/>
    </location>
</feature>
<proteinExistence type="predicted"/>
<organism evidence="2 3">
    <name type="scientific">Byssothecium circinans</name>
    <dbReference type="NCBI Taxonomy" id="147558"/>
    <lineage>
        <taxon>Eukaryota</taxon>
        <taxon>Fungi</taxon>
        <taxon>Dikarya</taxon>
        <taxon>Ascomycota</taxon>
        <taxon>Pezizomycotina</taxon>
        <taxon>Dothideomycetes</taxon>
        <taxon>Pleosporomycetidae</taxon>
        <taxon>Pleosporales</taxon>
        <taxon>Massarineae</taxon>
        <taxon>Massarinaceae</taxon>
        <taxon>Byssothecium</taxon>
    </lineage>
</organism>
<feature type="compositionally biased region" description="Polar residues" evidence="1">
    <location>
        <begin position="430"/>
        <end position="440"/>
    </location>
</feature>
<feature type="compositionally biased region" description="Basic and acidic residues" evidence="1">
    <location>
        <begin position="38"/>
        <end position="57"/>
    </location>
</feature>
<evidence type="ECO:0000256" key="1">
    <source>
        <dbReference type="SAM" id="MobiDB-lite"/>
    </source>
</evidence>
<name>A0A6A5U085_9PLEO</name>
<feature type="compositionally biased region" description="Basic and acidic residues" evidence="1">
    <location>
        <begin position="330"/>
        <end position="343"/>
    </location>
</feature>
<feature type="region of interest" description="Disordered" evidence="1">
    <location>
        <begin position="91"/>
        <end position="172"/>
    </location>
</feature>
<feature type="region of interest" description="Disordered" evidence="1">
    <location>
        <begin position="1"/>
        <end position="57"/>
    </location>
</feature>
<protein>
    <submittedName>
        <fullName evidence="2">Uncharacterized protein</fullName>
    </submittedName>
</protein>
<reference evidence="2" key="1">
    <citation type="journal article" date="2020" name="Stud. Mycol.">
        <title>101 Dothideomycetes genomes: a test case for predicting lifestyles and emergence of pathogens.</title>
        <authorList>
            <person name="Haridas S."/>
            <person name="Albert R."/>
            <person name="Binder M."/>
            <person name="Bloem J."/>
            <person name="Labutti K."/>
            <person name="Salamov A."/>
            <person name="Andreopoulos B."/>
            <person name="Baker S."/>
            <person name="Barry K."/>
            <person name="Bills G."/>
            <person name="Bluhm B."/>
            <person name="Cannon C."/>
            <person name="Castanera R."/>
            <person name="Culley D."/>
            <person name="Daum C."/>
            <person name="Ezra D."/>
            <person name="Gonzalez J."/>
            <person name="Henrissat B."/>
            <person name="Kuo A."/>
            <person name="Liang C."/>
            <person name="Lipzen A."/>
            <person name="Lutzoni F."/>
            <person name="Magnuson J."/>
            <person name="Mondo S."/>
            <person name="Nolan M."/>
            <person name="Ohm R."/>
            <person name="Pangilinan J."/>
            <person name="Park H.-J."/>
            <person name="Ramirez L."/>
            <person name="Alfaro M."/>
            <person name="Sun H."/>
            <person name="Tritt A."/>
            <person name="Yoshinaga Y."/>
            <person name="Zwiers L.-H."/>
            <person name="Turgeon B."/>
            <person name="Goodwin S."/>
            <person name="Spatafora J."/>
            <person name="Crous P."/>
            <person name="Grigoriev I."/>
        </authorList>
    </citation>
    <scope>NUCLEOTIDE SEQUENCE</scope>
    <source>
        <strain evidence="2">CBS 675.92</strain>
    </source>
</reference>
<evidence type="ECO:0000313" key="2">
    <source>
        <dbReference type="EMBL" id="KAF1958563.1"/>
    </source>
</evidence>
<dbReference type="EMBL" id="ML976986">
    <property type="protein sequence ID" value="KAF1958563.1"/>
    <property type="molecule type" value="Genomic_DNA"/>
</dbReference>
<sequence>MPKGKPKVRFSDLYSEEDPSEAEARSQAPQAIPHARGGRWEVKDEDKTGTHWDDRHHVELKRAAEEAGVYKKDMSKVEMIHVLANKDRIDEFERRAGEREARRRRKEIQAREKKVQEERVRRKQDRERRRTAGEDYVSETTDSEPEGFHDQTDYESTSTMTPSTSHSIEPIHPAQRLRIYEWPHFDMPSPHPPPSPLSPTGRLRKIMPELLPKKLPYAVMKLITTFTGEKVELPGRQYADEVGPDFVLSLSEHTKDCARNGIMYGQLQRAIIERGADWAERTQVQWWNGRMYLELPPRSASKKSLADVYAKWRKKNEYRRFEQKKKRAIGKSEPKRKAAQRLRDQRQKMIDACAVSEYRPPICYMPSYLDYPLLEDDEEAEKSVDNLFYIRFPEMDLPHYYFWTAPGEWEDPTQPNPEWLETESGRRNTRGSISAPSQTKKMLVKRTPVPRKFWPSVTPPKTSKYKTALWAFEKDFYNKGWPTVSKEARERWIAEGKTAEWSRLIRNLPKLYPAGNLPTAPPINPPPEIASLAEKFAAIEVPNDTRPIQPIIGDEPWTRDDQAYWKVVEVPEVMDEHNPEELLRAMGSPNTLERRSSEVASWMHSIPNSPYSPSVPQPRRPSTPTTNSANNQRQLERLEWEDLFL</sequence>
<feature type="region of interest" description="Disordered" evidence="1">
    <location>
        <begin position="414"/>
        <end position="441"/>
    </location>
</feature>
<dbReference type="Proteomes" id="UP000800035">
    <property type="component" value="Unassembled WGS sequence"/>
</dbReference>
<dbReference type="OrthoDB" id="3791520at2759"/>
<keyword evidence="3" id="KW-1185">Reference proteome</keyword>
<accession>A0A6A5U085</accession>
<feature type="non-terminal residue" evidence="2">
    <location>
        <position position="645"/>
    </location>
</feature>
<dbReference type="AlphaFoldDB" id="A0A6A5U085"/>
<feature type="compositionally biased region" description="Polar residues" evidence="1">
    <location>
        <begin position="622"/>
        <end position="633"/>
    </location>
</feature>
<feature type="compositionally biased region" description="Basic and acidic residues" evidence="1">
    <location>
        <begin position="91"/>
        <end position="133"/>
    </location>
</feature>
<gene>
    <name evidence="2" type="ORF">CC80DRAFT_407611</name>
</gene>